<feature type="region of interest" description="Disordered" evidence="1">
    <location>
        <begin position="1"/>
        <end position="55"/>
    </location>
</feature>
<evidence type="ECO:0000256" key="1">
    <source>
        <dbReference type="SAM" id="MobiDB-lite"/>
    </source>
</evidence>
<dbReference type="HOGENOM" id="CLU_019697_0_0_1"/>
<dbReference type="OrthoDB" id="2940229at2759"/>
<feature type="region of interest" description="Disordered" evidence="1">
    <location>
        <begin position="144"/>
        <end position="163"/>
    </location>
</feature>
<dbReference type="EMBL" id="KN822077">
    <property type="protein sequence ID" value="KIM59078.1"/>
    <property type="molecule type" value="Genomic_DNA"/>
</dbReference>
<dbReference type="Proteomes" id="UP000053989">
    <property type="component" value="Unassembled WGS sequence"/>
</dbReference>
<dbReference type="InParanoid" id="A0A0C2ZB52"/>
<protein>
    <submittedName>
        <fullName evidence="2">Uncharacterized protein</fullName>
    </submittedName>
</protein>
<name>A0A0C2ZB52_9AGAM</name>
<proteinExistence type="predicted"/>
<gene>
    <name evidence="2" type="ORF">SCLCIDRAFT_1218068</name>
</gene>
<evidence type="ECO:0000313" key="3">
    <source>
        <dbReference type="Proteomes" id="UP000053989"/>
    </source>
</evidence>
<organism evidence="2 3">
    <name type="scientific">Scleroderma citrinum Foug A</name>
    <dbReference type="NCBI Taxonomy" id="1036808"/>
    <lineage>
        <taxon>Eukaryota</taxon>
        <taxon>Fungi</taxon>
        <taxon>Dikarya</taxon>
        <taxon>Basidiomycota</taxon>
        <taxon>Agaricomycotina</taxon>
        <taxon>Agaricomycetes</taxon>
        <taxon>Agaricomycetidae</taxon>
        <taxon>Boletales</taxon>
        <taxon>Sclerodermatineae</taxon>
        <taxon>Sclerodermataceae</taxon>
        <taxon>Scleroderma</taxon>
    </lineage>
</organism>
<dbReference type="STRING" id="1036808.A0A0C2ZB52"/>
<accession>A0A0C2ZB52</accession>
<reference evidence="3" key="2">
    <citation type="submission" date="2015-01" db="EMBL/GenBank/DDBJ databases">
        <title>Evolutionary Origins and Diversification of the Mycorrhizal Mutualists.</title>
        <authorList>
            <consortium name="DOE Joint Genome Institute"/>
            <consortium name="Mycorrhizal Genomics Consortium"/>
            <person name="Kohler A."/>
            <person name="Kuo A."/>
            <person name="Nagy L.G."/>
            <person name="Floudas D."/>
            <person name="Copeland A."/>
            <person name="Barry K.W."/>
            <person name="Cichocki N."/>
            <person name="Veneault-Fourrey C."/>
            <person name="LaButti K."/>
            <person name="Lindquist E.A."/>
            <person name="Lipzen A."/>
            <person name="Lundell T."/>
            <person name="Morin E."/>
            <person name="Murat C."/>
            <person name="Riley R."/>
            <person name="Ohm R."/>
            <person name="Sun H."/>
            <person name="Tunlid A."/>
            <person name="Henrissat B."/>
            <person name="Grigoriev I.V."/>
            <person name="Hibbett D.S."/>
            <person name="Martin F."/>
        </authorList>
    </citation>
    <scope>NUCLEOTIDE SEQUENCE [LARGE SCALE GENOMIC DNA]</scope>
    <source>
        <strain evidence="3">Foug A</strain>
    </source>
</reference>
<sequence length="388" mass="43282">MPLKRTLDSPATQTPRRGPKRRHLSSSLPPSSPCASTSSLATPRTPAWAVPADSPTNPFGRIRRLRHDTTLPPPTSFAKHLPLRFQLIHPRADGRDSKRDGVYRVVQVPLNYTLAHLRKLIAYVFDPAKKDEITAPYNLRRPPSRLSCTVPSTKGKGKESTAPTDLVGHLFEVQKQVKVGQDGMIEEGLTWVKSSTTRDPYHYPANDLEGTLFLDDESDQWRWEAEEDIQLAKVWPKGGDLSRAIVYHHNAHTQIHITINTMKIPPRKGVGNRPCLFLAYGSISLSNPDGTLRLGTVETTRWNRVGAYERFLEAEAFKDRAAKGVDEDDSDEDAEGELDPDLVRAVCPITAHGLERPKPVLRNTASIRNGIFTFSCLGLFEPSYSLPC</sequence>
<dbReference type="AlphaFoldDB" id="A0A0C2ZB52"/>
<evidence type="ECO:0000313" key="2">
    <source>
        <dbReference type="EMBL" id="KIM59078.1"/>
    </source>
</evidence>
<feature type="compositionally biased region" description="Low complexity" evidence="1">
    <location>
        <begin position="25"/>
        <end position="43"/>
    </location>
</feature>
<reference evidence="2 3" key="1">
    <citation type="submission" date="2014-04" db="EMBL/GenBank/DDBJ databases">
        <authorList>
            <consortium name="DOE Joint Genome Institute"/>
            <person name="Kuo A."/>
            <person name="Kohler A."/>
            <person name="Nagy L.G."/>
            <person name="Floudas D."/>
            <person name="Copeland A."/>
            <person name="Barry K.W."/>
            <person name="Cichocki N."/>
            <person name="Veneault-Fourrey C."/>
            <person name="LaButti K."/>
            <person name="Lindquist E.A."/>
            <person name="Lipzen A."/>
            <person name="Lundell T."/>
            <person name="Morin E."/>
            <person name="Murat C."/>
            <person name="Sun H."/>
            <person name="Tunlid A."/>
            <person name="Henrissat B."/>
            <person name="Grigoriev I.V."/>
            <person name="Hibbett D.S."/>
            <person name="Martin F."/>
            <person name="Nordberg H.P."/>
            <person name="Cantor M.N."/>
            <person name="Hua S.X."/>
        </authorList>
    </citation>
    <scope>NUCLEOTIDE SEQUENCE [LARGE SCALE GENOMIC DNA]</scope>
    <source>
        <strain evidence="2 3">Foug A</strain>
    </source>
</reference>
<keyword evidence="3" id="KW-1185">Reference proteome</keyword>